<evidence type="ECO:0000313" key="3">
    <source>
        <dbReference type="Proteomes" id="UP000623467"/>
    </source>
</evidence>
<dbReference type="PANTHER" id="PTHR44329">
    <property type="entry name" value="SERINE/THREONINE-PROTEIN KINASE TNNI3K-RELATED"/>
    <property type="match status" value="1"/>
</dbReference>
<dbReference type="PROSITE" id="PS00108">
    <property type="entry name" value="PROTEIN_KINASE_ST"/>
    <property type="match status" value="1"/>
</dbReference>
<feature type="domain" description="Protein kinase" evidence="1">
    <location>
        <begin position="326"/>
        <end position="595"/>
    </location>
</feature>
<evidence type="ECO:0000313" key="2">
    <source>
        <dbReference type="EMBL" id="KAF7341927.1"/>
    </source>
</evidence>
<evidence type="ECO:0000259" key="1">
    <source>
        <dbReference type="PROSITE" id="PS50011"/>
    </source>
</evidence>
<keyword evidence="2" id="KW-0808">Transferase</keyword>
<proteinExistence type="predicted"/>
<keyword evidence="3" id="KW-1185">Reference proteome</keyword>
<dbReference type="PROSITE" id="PS50011">
    <property type="entry name" value="PROTEIN_KINASE_DOM"/>
    <property type="match status" value="2"/>
</dbReference>
<dbReference type="SMART" id="SM00220">
    <property type="entry name" value="S_TKc"/>
    <property type="match status" value="2"/>
</dbReference>
<dbReference type="Proteomes" id="UP000623467">
    <property type="component" value="Unassembled WGS sequence"/>
</dbReference>
<name>A0A8H6XIZ4_9AGAR</name>
<protein>
    <submittedName>
        <fullName evidence="2">TKL/TKL-ccin protein kinase</fullName>
    </submittedName>
</protein>
<dbReference type="GO" id="GO:0005524">
    <property type="term" value="F:ATP binding"/>
    <property type="evidence" value="ECO:0007669"/>
    <property type="project" value="InterPro"/>
</dbReference>
<dbReference type="Gene3D" id="1.10.510.10">
    <property type="entry name" value="Transferase(Phosphotransferase) domain 1"/>
    <property type="match status" value="2"/>
</dbReference>
<dbReference type="EMBL" id="JACAZH010000026">
    <property type="protein sequence ID" value="KAF7341927.1"/>
    <property type="molecule type" value="Genomic_DNA"/>
</dbReference>
<reference evidence="2" key="1">
    <citation type="submission" date="2020-05" db="EMBL/GenBank/DDBJ databases">
        <title>Mycena genomes resolve the evolution of fungal bioluminescence.</title>
        <authorList>
            <person name="Tsai I.J."/>
        </authorList>
    </citation>
    <scope>NUCLEOTIDE SEQUENCE</scope>
    <source>
        <strain evidence="2">160909Yilan</strain>
    </source>
</reference>
<dbReference type="InterPro" id="IPR008271">
    <property type="entry name" value="Ser/Thr_kinase_AS"/>
</dbReference>
<accession>A0A8H6XIZ4</accession>
<dbReference type="PANTHER" id="PTHR44329:SF214">
    <property type="entry name" value="PROTEIN KINASE DOMAIN-CONTAINING PROTEIN"/>
    <property type="match status" value="1"/>
</dbReference>
<dbReference type="Pfam" id="PF07714">
    <property type="entry name" value="PK_Tyr_Ser-Thr"/>
    <property type="match status" value="1"/>
</dbReference>
<dbReference type="InterPro" id="IPR051681">
    <property type="entry name" value="Ser/Thr_Kinases-Pseudokinases"/>
</dbReference>
<organism evidence="2 3">
    <name type="scientific">Mycena sanguinolenta</name>
    <dbReference type="NCBI Taxonomy" id="230812"/>
    <lineage>
        <taxon>Eukaryota</taxon>
        <taxon>Fungi</taxon>
        <taxon>Dikarya</taxon>
        <taxon>Basidiomycota</taxon>
        <taxon>Agaricomycotina</taxon>
        <taxon>Agaricomycetes</taxon>
        <taxon>Agaricomycetidae</taxon>
        <taxon>Agaricales</taxon>
        <taxon>Marasmiineae</taxon>
        <taxon>Mycenaceae</taxon>
        <taxon>Mycena</taxon>
    </lineage>
</organism>
<feature type="domain" description="Protein kinase" evidence="1">
    <location>
        <begin position="7"/>
        <end position="277"/>
    </location>
</feature>
<dbReference type="InterPro" id="IPR011009">
    <property type="entry name" value="Kinase-like_dom_sf"/>
</dbReference>
<comment type="caution">
    <text evidence="2">The sequence shown here is derived from an EMBL/GenBank/DDBJ whole genome shotgun (WGS) entry which is preliminary data.</text>
</comment>
<dbReference type="AlphaFoldDB" id="A0A8H6XIZ4"/>
<sequence length="639" mass="70469">MSFLFEFGATADISLGSVKNSTKMKDRMVAIKIFRIHIDNNLLQLTIKELYTEAKVWFKLEHPNILPFLGLALRLGPSPALITPYCHSSNIMRYLANTPKTPQERLILACGIGEGLSYLHAEGLVHGNLTTKKILIDDNGTPVISGYGLSNISRKLSKKSAITPSARFTAPECFVDEAIQESPTQKTAVGDVYSFSMVVLEVMSGAQPFYHLNSEVGVMFNILAGGRPSRSELDPLMVSDRLWRLLNQLWSHQPALRPDMDRVVQALKSIQTGHESLGDSDNVADSDILDVGPSVVDAEDGEEVCYGHPCIAEIVNSQSLKGRVFRIDQFPFATGGNSNIYRGQLIHKAGKVQVAIKFIRVSNDGSGQLLRRLERETRVWSTLNHRNLLPFLGVWNEPVAPYPALIAPLYKSGDLGQYLRECSAPDKEKMILGVAAGLEYLHRHGIVHGDLKVHNVLVDKYGAPCICDFGISKIITFRGFTTASVGTAPYMAPELFVVLPETSNENLDRSSTTTSSDIYSFGLLVLEIVTNRPPKHRPSQPILTAKVYNDLRPRRSDYDSDVVSSELWDLLDACWEPDPSLRPTIGDLILRMPINTSEIRITAQFAKIPALSPAVQSPMCDNSGLRKTSSKSTCCSATC</sequence>
<keyword evidence="2" id="KW-0418">Kinase</keyword>
<dbReference type="InterPro" id="IPR001245">
    <property type="entry name" value="Ser-Thr/Tyr_kinase_cat_dom"/>
</dbReference>
<dbReference type="InterPro" id="IPR000719">
    <property type="entry name" value="Prot_kinase_dom"/>
</dbReference>
<dbReference type="GO" id="GO:0004674">
    <property type="term" value="F:protein serine/threonine kinase activity"/>
    <property type="evidence" value="ECO:0007669"/>
    <property type="project" value="TreeGrafter"/>
</dbReference>
<dbReference type="OrthoDB" id="5966500at2759"/>
<dbReference type="SUPFAM" id="SSF56112">
    <property type="entry name" value="Protein kinase-like (PK-like)"/>
    <property type="match status" value="2"/>
</dbReference>
<gene>
    <name evidence="2" type="ORF">MSAN_02048700</name>
</gene>
<dbReference type="Pfam" id="PF00069">
    <property type="entry name" value="Pkinase"/>
    <property type="match status" value="1"/>
</dbReference>
<dbReference type="CDD" id="cd14014">
    <property type="entry name" value="STKc_PknB_like"/>
    <property type="match status" value="1"/>
</dbReference>